<keyword evidence="1" id="KW-1133">Transmembrane helix</keyword>
<organism evidence="3 4">
    <name type="scientific">Candidatus Nitrosocaldus cavascurensis</name>
    <dbReference type="NCBI Taxonomy" id="2058097"/>
    <lineage>
        <taxon>Archaea</taxon>
        <taxon>Nitrososphaerota</taxon>
        <taxon>Nitrososphaeria</taxon>
        <taxon>Candidatus Nitrosocaldales</taxon>
        <taxon>Candidatus Nitrosocaldaceae</taxon>
        <taxon>Candidatus Nitrosocaldus</taxon>
    </lineage>
</organism>
<dbReference type="EMBL" id="LT981265">
    <property type="protein sequence ID" value="SPC34392.1"/>
    <property type="molecule type" value="Genomic_DNA"/>
</dbReference>
<evidence type="ECO:0000256" key="1">
    <source>
        <dbReference type="SAM" id="Phobius"/>
    </source>
</evidence>
<name>A0A2K5ARW4_9ARCH</name>
<evidence type="ECO:0000313" key="3">
    <source>
        <dbReference type="EMBL" id="SPC34392.1"/>
    </source>
</evidence>
<dbReference type="KEGG" id="ncv:NCAV_1225"/>
<feature type="domain" description="C2H2-type" evidence="2">
    <location>
        <begin position="172"/>
        <end position="200"/>
    </location>
</feature>
<reference evidence="4" key="1">
    <citation type="submission" date="2018-01" db="EMBL/GenBank/DDBJ databases">
        <authorList>
            <person name="Kerou L M."/>
        </authorList>
    </citation>
    <scope>NUCLEOTIDE SEQUENCE [LARGE SCALE GENOMIC DNA]</scope>
    <source>
        <strain evidence="4">SCU2</strain>
    </source>
</reference>
<dbReference type="AlphaFoldDB" id="A0A2K5ARW4"/>
<gene>
    <name evidence="3" type="ORF">NCAV_1225</name>
</gene>
<keyword evidence="1" id="KW-0472">Membrane</keyword>
<feature type="transmembrane region" description="Helical" evidence="1">
    <location>
        <begin position="56"/>
        <end position="79"/>
    </location>
</feature>
<keyword evidence="1" id="KW-0812">Transmembrane</keyword>
<dbReference type="GeneID" id="41595229"/>
<dbReference type="RefSeq" id="WP_103286945.1">
    <property type="nucleotide sequence ID" value="NZ_LT981265.1"/>
</dbReference>
<dbReference type="Proteomes" id="UP000236248">
    <property type="component" value="Chromosome NCAV"/>
</dbReference>
<proteinExistence type="predicted"/>
<dbReference type="PROSITE" id="PS50157">
    <property type="entry name" value="ZINC_FINGER_C2H2_2"/>
    <property type="match status" value="1"/>
</dbReference>
<feature type="transmembrane region" description="Helical" evidence="1">
    <location>
        <begin position="91"/>
        <end position="120"/>
    </location>
</feature>
<sequence>MITVKRRAPEFILSFLAGLIILAQGLTFIAGIFIGLPQDEMLNNLRAMLGEEGFRFMLMRAGVAGASTGAMIMILAVLIEKRREESKRWGVMIIILCIISVLGIGFINIGMLPGIILGLLGGALAVKKGRGSVFAEEAGVGIGGTGVVSSANANAGTGAGTGTGTGAGTIIYTCAECNLEFASDEELRKHALTIHMRDER</sequence>
<evidence type="ECO:0000259" key="2">
    <source>
        <dbReference type="PROSITE" id="PS50157"/>
    </source>
</evidence>
<protein>
    <recommendedName>
        <fullName evidence="2">C2H2-type domain-containing protein</fullName>
    </recommendedName>
</protein>
<evidence type="ECO:0000313" key="4">
    <source>
        <dbReference type="Proteomes" id="UP000236248"/>
    </source>
</evidence>
<dbReference type="InterPro" id="IPR013087">
    <property type="entry name" value="Znf_C2H2_type"/>
</dbReference>
<feature type="transmembrane region" description="Helical" evidence="1">
    <location>
        <begin position="12"/>
        <end position="36"/>
    </location>
</feature>
<dbReference type="PROSITE" id="PS00028">
    <property type="entry name" value="ZINC_FINGER_C2H2_1"/>
    <property type="match status" value="1"/>
</dbReference>
<accession>A0A2K5ARW4</accession>
<keyword evidence="4" id="KW-1185">Reference proteome</keyword>